<protein>
    <submittedName>
        <fullName evidence="1">Uncharacterized protein</fullName>
    </submittedName>
</protein>
<dbReference type="AlphaFoldDB" id="A4TCV0"/>
<dbReference type="HOGENOM" id="CLU_2700776_0_0_11"/>
<dbReference type="EMBL" id="CP000656">
    <property type="protein sequence ID" value="ABP46362.1"/>
    <property type="molecule type" value="Genomic_DNA"/>
</dbReference>
<sequence>MTIDPEQVFEVARAAIIREVRDALGVLRADELTTRELIALANILTPAYERRQAREATPAPLLQMVHRKRRGKR</sequence>
<proteinExistence type="predicted"/>
<evidence type="ECO:0000313" key="1">
    <source>
        <dbReference type="EMBL" id="ABP46362.1"/>
    </source>
</evidence>
<organism evidence="1">
    <name type="scientific">Mycolicibacterium gilvum (strain PYR-GCK)</name>
    <name type="common">Mycobacterium gilvum (strain PYR-GCK)</name>
    <dbReference type="NCBI Taxonomy" id="350054"/>
    <lineage>
        <taxon>Bacteria</taxon>
        <taxon>Bacillati</taxon>
        <taxon>Actinomycetota</taxon>
        <taxon>Actinomycetes</taxon>
        <taxon>Mycobacteriales</taxon>
        <taxon>Mycobacteriaceae</taxon>
        <taxon>Mycolicibacterium</taxon>
    </lineage>
</organism>
<dbReference type="KEGG" id="mgi:Mflv_3891"/>
<gene>
    <name evidence="1" type="ordered locus">Mflv_3891</name>
</gene>
<accession>A4TCV0</accession>
<name>A4TCV0_MYCGI</name>
<reference evidence="1" key="1">
    <citation type="submission" date="2007-04" db="EMBL/GenBank/DDBJ databases">
        <authorList>
            <consortium name="US DOE Joint Genome Institute"/>
            <person name="Copeland A."/>
            <person name="Lucas S."/>
            <person name="Lapidus A."/>
            <person name="Barry K."/>
            <person name="Detter J.C."/>
            <person name="Glavina del Rio T."/>
            <person name="Hammon N."/>
            <person name="Israni S."/>
            <person name="Dalin E."/>
            <person name="Tice H."/>
            <person name="Pitluck S."/>
            <person name="Chain P."/>
            <person name="Malfatti S."/>
            <person name="Shin M."/>
            <person name="Vergez L."/>
            <person name="Schmutz J."/>
            <person name="Larimer F."/>
            <person name="Land M."/>
            <person name="Hauser L."/>
            <person name="Kyrpides N."/>
            <person name="Mikhailova N."/>
            <person name="Miller C."/>
            <person name="Richardson P."/>
        </authorList>
    </citation>
    <scope>NUCLEOTIDE SEQUENCE</scope>
    <source>
        <strain evidence="1">PYR-GCK</strain>
    </source>
</reference>
<reference evidence="1" key="2">
    <citation type="journal article" date="2013" name="PLoS ONE">
        <title>A Gene Expression Study of the Activities of Aromatic Ring-Cleavage Dioxygenases in Mycobacterium gilvum PYR-GCK to Changes in Salinity and pH during Pyrene Degradation.</title>
        <authorList>
            <person name="Badejo A.C."/>
            <person name="Badejo A.O."/>
            <person name="Shin K.H."/>
            <person name="Chai Y.G."/>
        </authorList>
    </citation>
    <scope>NUCLEOTIDE SEQUENCE [LARGE SCALE GENOMIC DNA]</scope>
    <source>
        <strain evidence="1">PYR-GCK</strain>
    </source>
</reference>